<evidence type="ECO:0000313" key="2">
    <source>
        <dbReference type="EMBL" id="WNH07753.1"/>
    </source>
</evidence>
<reference evidence="2 3" key="1">
    <citation type="submission" date="2023-09" db="EMBL/GenBank/DDBJ databases">
        <title>Thalassobella suaedae gen. nov., sp. nov., a marine bacterium of the family Flavobacteriaceae isolated from a halophyte Suaeda japonica.</title>
        <authorList>
            <person name="Lee S.Y."/>
            <person name="Hwang C.Y."/>
        </authorList>
    </citation>
    <scope>NUCLEOTIDE SEQUENCE [LARGE SCALE GENOMIC DNA]</scope>
    <source>
        <strain evidence="2 3">HL-DH14</strain>
    </source>
</reference>
<organism evidence="2 3">
    <name type="scientific">Thalassobellus suaedae</name>
    <dbReference type="NCBI Taxonomy" id="3074124"/>
    <lineage>
        <taxon>Bacteria</taxon>
        <taxon>Pseudomonadati</taxon>
        <taxon>Bacteroidota</taxon>
        <taxon>Flavobacteriia</taxon>
        <taxon>Flavobacteriales</taxon>
        <taxon>Flavobacteriaceae</taxon>
        <taxon>Thalassobellus</taxon>
    </lineage>
</organism>
<keyword evidence="1" id="KW-0472">Membrane</keyword>
<sequence>MKTILYATDYSGNSELALKYAHNMSVKMKAKLLVIHVFDNPTFFVFSFGVHGLIAHSVRPPATKGELITFPLLMWVFQTIMFLVFVFLIIPIYYPDVLMDM</sequence>
<dbReference type="RefSeq" id="WP_415864630.1">
    <property type="nucleotide sequence ID" value="NZ_CP134537.1"/>
</dbReference>
<keyword evidence="1" id="KW-1133">Transmembrane helix</keyword>
<keyword evidence="1" id="KW-0812">Transmembrane</keyword>
<dbReference type="InterPro" id="IPR014729">
    <property type="entry name" value="Rossmann-like_a/b/a_fold"/>
</dbReference>
<feature type="transmembrane region" description="Helical" evidence="1">
    <location>
        <begin position="74"/>
        <end position="94"/>
    </location>
</feature>
<accession>A0ABY9XP95</accession>
<protein>
    <submittedName>
        <fullName evidence="2">Universal stress protein</fullName>
    </submittedName>
</protein>
<evidence type="ECO:0000313" key="3">
    <source>
        <dbReference type="Proteomes" id="UP001302806"/>
    </source>
</evidence>
<dbReference type="EMBL" id="CP134537">
    <property type="protein sequence ID" value="WNH07753.1"/>
    <property type="molecule type" value="Genomic_DNA"/>
</dbReference>
<feature type="transmembrane region" description="Helical" evidence="1">
    <location>
        <begin position="32"/>
        <end position="54"/>
    </location>
</feature>
<dbReference type="SUPFAM" id="SSF52402">
    <property type="entry name" value="Adenine nucleotide alpha hydrolases-like"/>
    <property type="match status" value="1"/>
</dbReference>
<proteinExistence type="predicted"/>
<dbReference type="Proteomes" id="UP001302806">
    <property type="component" value="Chromosome"/>
</dbReference>
<name>A0ABY9XP95_9FLAO</name>
<gene>
    <name evidence="2" type="ORF">RHP51_11145</name>
</gene>
<dbReference type="Gene3D" id="3.40.50.620">
    <property type="entry name" value="HUPs"/>
    <property type="match status" value="1"/>
</dbReference>
<evidence type="ECO:0000256" key="1">
    <source>
        <dbReference type="SAM" id="Phobius"/>
    </source>
</evidence>